<feature type="transmembrane region" description="Helical" evidence="1">
    <location>
        <begin position="44"/>
        <end position="62"/>
    </location>
</feature>
<evidence type="ECO:0000256" key="1">
    <source>
        <dbReference type="SAM" id="Phobius"/>
    </source>
</evidence>
<dbReference type="EMBL" id="JAUDEA010000011">
    <property type="protein sequence ID" value="MDM8271529.1"/>
    <property type="molecule type" value="Genomic_DNA"/>
</dbReference>
<reference evidence="3" key="1">
    <citation type="submission" date="2023-06" db="EMBL/GenBank/DDBJ databases">
        <title>Identification and characterization of horizontal gene transfer across gut microbiota members of farm animals based on homology search.</title>
        <authorList>
            <person name="Zeman M."/>
            <person name="Kubasova T."/>
            <person name="Jahodarova E."/>
            <person name="Nykrynova M."/>
            <person name="Rychlik I."/>
        </authorList>
    </citation>
    <scope>NUCLEOTIDE SEQUENCE [LARGE SCALE GENOMIC DNA]</scope>
    <source>
        <strain evidence="3">153_Feed</strain>
    </source>
</reference>
<protein>
    <submittedName>
        <fullName evidence="2">Uncharacterized protein</fullName>
    </submittedName>
</protein>
<sequence length="64" mass="6758">MSDELILMGEPSYLRRLGTLCSVLCGVSVLLGVVLIMLDPGVESLVATLVALVMTVLGLALSRR</sequence>
<keyword evidence="3" id="KW-1185">Reference proteome</keyword>
<keyword evidence="1" id="KW-0472">Membrane</keyword>
<gene>
    <name evidence="2" type="ORF">QUW25_07585</name>
</gene>
<reference evidence="2 3" key="2">
    <citation type="submission" date="2023-06" db="EMBL/GenBank/DDBJ databases">
        <title>Identification and characterization of horizontal gene transfer across gut microbiota members of farm animals based on homology search.</title>
        <authorList>
            <person name="Schwarzerova J."/>
            <person name="Nykrynova M."/>
            <person name="Jureckova K."/>
            <person name="Cejkova D."/>
            <person name="Rychlik I."/>
        </authorList>
    </citation>
    <scope>NUCLEOTIDE SEQUENCE [LARGE SCALE GENOMIC DNA]</scope>
    <source>
        <strain evidence="2 3">153_Feed</strain>
    </source>
</reference>
<reference evidence="2 3" key="3">
    <citation type="submission" date="2023-06" db="EMBL/GenBank/DDBJ databases">
        <authorList>
            <person name="Zeman M."/>
            <person name="Kubasova T."/>
            <person name="Jahodarova E."/>
            <person name="Nykrynova M."/>
            <person name="Rychlik I."/>
        </authorList>
    </citation>
    <scope>NUCLEOTIDE SEQUENCE [LARGE SCALE GENOMIC DNA]</scope>
    <source>
        <strain evidence="2 3">153_Feed</strain>
    </source>
</reference>
<keyword evidence="1" id="KW-0812">Transmembrane</keyword>
<name>A0ABT7V4K2_9ACTN</name>
<keyword evidence="1" id="KW-1133">Transmembrane helix</keyword>
<evidence type="ECO:0000313" key="3">
    <source>
        <dbReference type="Proteomes" id="UP001529256"/>
    </source>
</evidence>
<organism evidence="2 3">
    <name type="scientific">Thermophilibacter provencensis</name>
    <dbReference type="NCBI Taxonomy" id="1852386"/>
    <lineage>
        <taxon>Bacteria</taxon>
        <taxon>Bacillati</taxon>
        <taxon>Actinomycetota</taxon>
        <taxon>Coriobacteriia</taxon>
        <taxon>Coriobacteriales</taxon>
        <taxon>Atopobiaceae</taxon>
        <taxon>Thermophilibacter</taxon>
    </lineage>
</organism>
<dbReference type="Proteomes" id="UP001529256">
    <property type="component" value="Unassembled WGS sequence"/>
</dbReference>
<dbReference type="RefSeq" id="WP_289511606.1">
    <property type="nucleotide sequence ID" value="NZ_JAUDEA010000011.1"/>
</dbReference>
<comment type="caution">
    <text evidence="2">The sequence shown here is derived from an EMBL/GenBank/DDBJ whole genome shotgun (WGS) entry which is preliminary data.</text>
</comment>
<accession>A0ABT7V4K2</accession>
<proteinExistence type="predicted"/>
<evidence type="ECO:0000313" key="2">
    <source>
        <dbReference type="EMBL" id="MDM8271529.1"/>
    </source>
</evidence>
<feature type="transmembrane region" description="Helical" evidence="1">
    <location>
        <begin position="17"/>
        <end position="38"/>
    </location>
</feature>